<dbReference type="PANTHER" id="PTHR13847">
    <property type="entry name" value="SARCOSINE DEHYDROGENASE-RELATED"/>
    <property type="match status" value="1"/>
</dbReference>
<dbReference type="Gene3D" id="3.30.9.10">
    <property type="entry name" value="D-Amino Acid Oxidase, subunit A, domain 2"/>
    <property type="match status" value="1"/>
</dbReference>
<dbReference type="SUPFAM" id="SSF50022">
    <property type="entry name" value="ISP domain"/>
    <property type="match status" value="1"/>
</dbReference>
<dbReference type="InterPro" id="IPR017941">
    <property type="entry name" value="Rieske_2Fe-2S"/>
</dbReference>
<dbReference type="GO" id="GO:0016705">
    <property type="term" value="F:oxidoreductase activity, acting on paired donors, with incorporation or reduction of molecular oxygen"/>
    <property type="evidence" value="ECO:0007669"/>
    <property type="project" value="UniProtKB-ARBA"/>
</dbReference>
<keyword evidence="1" id="KW-0001">2Fe-2S</keyword>
<dbReference type="Gene3D" id="3.50.50.60">
    <property type="entry name" value="FAD/NAD(P)-binding domain"/>
    <property type="match status" value="1"/>
</dbReference>
<gene>
    <name evidence="7" type="ORF">D1970_06010</name>
</gene>
<sequence>MTGYENNGRLPRFPEPLWRGTAELTQFPKLTEDIQTDAVVVGGGMTGITSAYLLAKEGLKVTLLEAGVILNGTTGHTTAKATAQHSLIYDELIGNFGEEKARLYYQANHDALQFMKDLIKDGKIDCDCSEEDAYIYTNASDKMQSLIDEFKAYEQLGIVGEYVSTIPIPVEAKAAIIMKKQMRFHPLKYLKHLVNEFTKLGGKIYEHTTVVDIEEGDSPVITTRDNHKVSCSQMIIASHIPFYDLKGFYFSRMYPSRSYAMAVKTEKEFPGGMYINAESPSRSLRSADLNGEKVIIFGGDSHDTGKEENTHQYYEELEKFADKTFGVREIPYRWSAQDPITLDKIPFVGHYSSSTSNIYVATGYRKWGMTNSTNAALLLTDLIVGRDNPYKDVFTPQRFHAYPDVKKFLSINAGVAKDLVKGKLEQPSTQPENLGLDEGAAVTVDGKRAGAYRDHDGKLHIVDTTCTHMGCELNWNNGERTWDCPCHGSRFSHKGEVLEGPAELPLKKLSEE</sequence>
<dbReference type="GO" id="GO:0016020">
    <property type="term" value="C:membrane"/>
    <property type="evidence" value="ECO:0007669"/>
    <property type="project" value="InterPro"/>
</dbReference>
<comment type="caution">
    <text evidence="7">The sequence shown here is derived from an EMBL/GenBank/DDBJ whole genome shotgun (WGS) entry which is preliminary data.</text>
</comment>
<evidence type="ECO:0000259" key="6">
    <source>
        <dbReference type="PROSITE" id="PS51296"/>
    </source>
</evidence>
<dbReference type="Proteomes" id="UP000265816">
    <property type="component" value="Unassembled WGS sequence"/>
</dbReference>
<evidence type="ECO:0000256" key="2">
    <source>
        <dbReference type="ARBA" id="ARBA00022723"/>
    </source>
</evidence>
<keyword evidence="8" id="KW-1185">Reference proteome</keyword>
<name>A0A398BDB2_9BACI</name>
<evidence type="ECO:0000313" key="8">
    <source>
        <dbReference type="Proteomes" id="UP000265816"/>
    </source>
</evidence>
<dbReference type="GO" id="GO:0051537">
    <property type="term" value="F:2 iron, 2 sulfur cluster binding"/>
    <property type="evidence" value="ECO:0007669"/>
    <property type="project" value="UniProtKB-KW"/>
</dbReference>
<dbReference type="SUPFAM" id="SSF51971">
    <property type="entry name" value="Nucleotide-binding domain"/>
    <property type="match status" value="1"/>
</dbReference>
<dbReference type="FunFam" id="2.102.10.10:FF:000014">
    <property type="entry name" value="Oxidoreductase, FAD dependent"/>
    <property type="match status" value="1"/>
</dbReference>
<dbReference type="InterPro" id="IPR038010">
    <property type="entry name" value="YhfW_C"/>
</dbReference>
<dbReference type="Gene3D" id="2.102.10.10">
    <property type="entry name" value="Rieske [2Fe-2S] iron-sulphur domain"/>
    <property type="match status" value="1"/>
</dbReference>
<keyword evidence="2" id="KW-0479">Metal-binding</keyword>
<dbReference type="AlphaFoldDB" id="A0A398BDB2"/>
<keyword evidence="5" id="KW-1015">Disulfide bond</keyword>
<evidence type="ECO:0000256" key="4">
    <source>
        <dbReference type="ARBA" id="ARBA00023014"/>
    </source>
</evidence>
<dbReference type="GO" id="GO:0004497">
    <property type="term" value="F:monooxygenase activity"/>
    <property type="evidence" value="ECO:0007669"/>
    <property type="project" value="UniProtKB-ARBA"/>
</dbReference>
<evidence type="ECO:0000256" key="5">
    <source>
        <dbReference type="ARBA" id="ARBA00023157"/>
    </source>
</evidence>
<dbReference type="Pfam" id="PF00355">
    <property type="entry name" value="Rieske"/>
    <property type="match status" value="1"/>
</dbReference>
<dbReference type="EMBL" id="QWVT01000011">
    <property type="protein sequence ID" value="RID86808.1"/>
    <property type="molecule type" value="Genomic_DNA"/>
</dbReference>
<reference evidence="7 8" key="1">
    <citation type="submission" date="2018-08" db="EMBL/GenBank/DDBJ databases">
        <title>Bacillus jemisoniae sp. nov., Bacillus chryseoplanitiae sp. nov., Bacillus resnikiae sp. nov., and Bacillus frankliniae sp. nov., isolated from Viking spacecraft and associated surfaces.</title>
        <authorList>
            <person name="Seuylemezian A."/>
            <person name="Vaishampayan P."/>
        </authorList>
    </citation>
    <scope>NUCLEOTIDE SEQUENCE [LARGE SCALE GENOMIC DNA]</scope>
    <source>
        <strain evidence="7 8">JJ-247</strain>
    </source>
</reference>
<keyword evidence="4" id="KW-0411">Iron-sulfur</keyword>
<dbReference type="PROSITE" id="PS51296">
    <property type="entry name" value="RIESKE"/>
    <property type="match status" value="1"/>
</dbReference>
<dbReference type="InterPro" id="IPR036188">
    <property type="entry name" value="FAD/NAD-bd_sf"/>
</dbReference>
<dbReference type="GO" id="GO:0005737">
    <property type="term" value="C:cytoplasm"/>
    <property type="evidence" value="ECO:0007669"/>
    <property type="project" value="TreeGrafter"/>
</dbReference>
<dbReference type="PANTHER" id="PTHR13847:SF274">
    <property type="entry name" value="RIESKE 2FE-2S IRON-SULFUR PROTEIN YHFW-RELATED"/>
    <property type="match status" value="1"/>
</dbReference>
<proteinExistence type="predicted"/>
<keyword evidence="3" id="KW-0408">Iron</keyword>
<dbReference type="InterPro" id="IPR005805">
    <property type="entry name" value="Rieske_Fe-S_prot_C"/>
</dbReference>
<evidence type="ECO:0000256" key="1">
    <source>
        <dbReference type="ARBA" id="ARBA00022714"/>
    </source>
</evidence>
<dbReference type="GO" id="GO:0046872">
    <property type="term" value="F:metal ion binding"/>
    <property type="evidence" value="ECO:0007669"/>
    <property type="project" value="UniProtKB-KW"/>
</dbReference>
<dbReference type="Pfam" id="PF01266">
    <property type="entry name" value="DAO"/>
    <property type="match status" value="1"/>
</dbReference>
<feature type="domain" description="Rieske" evidence="6">
    <location>
        <begin position="422"/>
        <end position="512"/>
    </location>
</feature>
<evidence type="ECO:0000256" key="3">
    <source>
        <dbReference type="ARBA" id="ARBA00023004"/>
    </source>
</evidence>
<accession>A0A398BDB2</accession>
<dbReference type="InterPro" id="IPR006076">
    <property type="entry name" value="FAD-dep_OxRdtase"/>
</dbReference>
<dbReference type="PRINTS" id="PR00162">
    <property type="entry name" value="RIESKE"/>
</dbReference>
<organism evidence="7 8">
    <name type="scientific">Mesobacillus zeae</name>
    <dbReference type="NCBI Taxonomy" id="1917180"/>
    <lineage>
        <taxon>Bacteria</taxon>
        <taxon>Bacillati</taxon>
        <taxon>Bacillota</taxon>
        <taxon>Bacilli</taxon>
        <taxon>Bacillales</taxon>
        <taxon>Bacillaceae</taxon>
        <taxon>Mesobacillus</taxon>
    </lineage>
</organism>
<dbReference type="CDD" id="cd03477">
    <property type="entry name" value="Rieske_YhfW_C"/>
    <property type="match status" value="1"/>
</dbReference>
<evidence type="ECO:0000313" key="7">
    <source>
        <dbReference type="EMBL" id="RID86808.1"/>
    </source>
</evidence>
<dbReference type="OrthoDB" id="9767869at2"/>
<dbReference type="InterPro" id="IPR036922">
    <property type="entry name" value="Rieske_2Fe-2S_sf"/>
</dbReference>
<protein>
    <submittedName>
        <fullName evidence="7">FAD-dependent oxidoreductase</fullName>
    </submittedName>
</protein>